<evidence type="ECO:0008006" key="4">
    <source>
        <dbReference type="Google" id="ProtNLM"/>
    </source>
</evidence>
<reference evidence="2 3" key="1">
    <citation type="submission" date="2022-02" db="EMBL/GenBank/DDBJ databases">
        <authorList>
            <person name="Cha I.-T."/>
            <person name="Lee K.-E."/>
            <person name="Park S.-J."/>
        </authorList>
    </citation>
    <scope>NUCLEOTIDE SEQUENCE [LARGE SCALE GENOMIC DNA]</scope>
    <source>
        <strain evidence="2 3">K3R-10</strain>
    </source>
</reference>
<protein>
    <recommendedName>
        <fullName evidence="4">Signal peptidase II</fullName>
    </recommendedName>
</protein>
<dbReference type="Proteomes" id="UP001232117">
    <property type="component" value="Chromosome"/>
</dbReference>
<gene>
    <name evidence="2" type="ORF">MG292_06780</name>
</gene>
<dbReference type="RefSeq" id="WP_264533468.1">
    <property type="nucleotide sequence ID" value="NZ_CP092332.1"/>
</dbReference>
<keyword evidence="3" id="KW-1185">Reference proteome</keyword>
<feature type="region of interest" description="Disordered" evidence="1">
    <location>
        <begin position="61"/>
        <end position="81"/>
    </location>
</feature>
<sequence length="81" mass="8775">MKKLLKKHWALIGLIVAFIVDHSFDILKNSGLTLVEVDLIKGIGVIIVGYFWNPTNDKKPTFSPSAASKKGKGAIVPSKGL</sequence>
<organism evidence="2 3">
    <name type="scientific">Flavobacterium keumense</name>
    <dbReference type="NCBI Taxonomy" id="1306518"/>
    <lineage>
        <taxon>Bacteria</taxon>
        <taxon>Pseudomonadati</taxon>
        <taxon>Bacteroidota</taxon>
        <taxon>Flavobacteriia</taxon>
        <taxon>Flavobacteriales</taxon>
        <taxon>Flavobacteriaceae</taxon>
        <taxon>Flavobacterium</taxon>
    </lineage>
</organism>
<reference evidence="2 3" key="2">
    <citation type="submission" date="2023-06" db="EMBL/GenBank/DDBJ databases">
        <title>Complete Genome Sequence of Flavobacterium keumense K3R-10.</title>
        <authorList>
            <person name="Jeong H."/>
            <person name="Jhang S.Y."/>
            <person name="Kim J.N."/>
        </authorList>
    </citation>
    <scope>NUCLEOTIDE SEQUENCE [LARGE SCALE GENOMIC DNA]</scope>
    <source>
        <strain evidence="2 3">K3R-10</strain>
    </source>
</reference>
<evidence type="ECO:0000256" key="1">
    <source>
        <dbReference type="SAM" id="MobiDB-lite"/>
    </source>
</evidence>
<evidence type="ECO:0000313" key="3">
    <source>
        <dbReference type="Proteomes" id="UP001232117"/>
    </source>
</evidence>
<name>A0ABY8N2A9_9FLAO</name>
<evidence type="ECO:0000313" key="2">
    <source>
        <dbReference type="EMBL" id="WGK93803.1"/>
    </source>
</evidence>
<proteinExistence type="predicted"/>
<accession>A0ABY8N2A9</accession>
<dbReference type="EMBL" id="CP092332">
    <property type="protein sequence ID" value="WGK93803.1"/>
    <property type="molecule type" value="Genomic_DNA"/>
</dbReference>